<organism evidence="7 8">
    <name type="scientific">Roseicyclus persicicus</name>
    <dbReference type="NCBI Taxonomy" id="2650661"/>
    <lineage>
        <taxon>Bacteria</taxon>
        <taxon>Pseudomonadati</taxon>
        <taxon>Pseudomonadota</taxon>
        <taxon>Alphaproteobacteria</taxon>
        <taxon>Rhodobacterales</taxon>
        <taxon>Roseobacteraceae</taxon>
        <taxon>Roseicyclus</taxon>
    </lineage>
</organism>
<dbReference type="GO" id="GO:0003700">
    <property type="term" value="F:DNA-binding transcription factor activity"/>
    <property type="evidence" value="ECO:0007669"/>
    <property type="project" value="TreeGrafter"/>
</dbReference>
<dbReference type="GO" id="GO:0000976">
    <property type="term" value="F:transcription cis-regulatory region binding"/>
    <property type="evidence" value="ECO:0007669"/>
    <property type="project" value="TreeGrafter"/>
</dbReference>
<dbReference type="InterPro" id="IPR036271">
    <property type="entry name" value="Tet_transcr_reg_TetR-rel_C_sf"/>
</dbReference>
<keyword evidence="8" id="KW-1185">Reference proteome</keyword>
<dbReference type="PANTHER" id="PTHR30055">
    <property type="entry name" value="HTH-TYPE TRANSCRIPTIONAL REGULATOR RUTR"/>
    <property type="match status" value="1"/>
</dbReference>
<keyword evidence="3 5" id="KW-0238">DNA-binding</keyword>
<name>A0A7X6GZ90_9RHOB</name>
<evidence type="ECO:0000256" key="4">
    <source>
        <dbReference type="ARBA" id="ARBA00023163"/>
    </source>
</evidence>
<dbReference type="PROSITE" id="PS50977">
    <property type="entry name" value="HTH_TETR_2"/>
    <property type="match status" value="1"/>
</dbReference>
<gene>
    <name evidence="7" type="ORF">HCU73_04555</name>
</gene>
<dbReference type="AlphaFoldDB" id="A0A7X6GZ90"/>
<reference evidence="7 8" key="1">
    <citation type="submission" date="2020-04" db="EMBL/GenBank/DDBJ databases">
        <authorList>
            <person name="Yoon J."/>
        </authorList>
    </citation>
    <scope>NUCLEOTIDE SEQUENCE [LARGE SCALE GENOMIC DNA]</scope>
    <source>
        <strain evidence="7 8">KMU-115</strain>
    </source>
</reference>
<dbReference type="InterPro" id="IPR001647">
    <property type="entry name" value="HTH_TetR"/>
</dbReference>
<dbReference type="Proteomes" id="UP000526408">
    <property type="component" value="Unassembled WGS sequence"/>
</dbReference>
<proteinExistence type="predicted"/>
<evidence type="ECO:0000256" key="2">
    <source>
        <dbReference type="ARBA" id="ARBA00023015"/>
    </source>
</evidence>
<dbReference type="SUPFAM" id="SSF48498">
    <property type="entry name" value="Tetracyclin repressor-like, C-terminal domain"/>
    <property type="match status" value="1"/>
</dbReference>
<dbReference type="SUPFAM" id="SSF46689">
    <property type="entry name" value="Homeodomain-like"/>
    <property type="match status" value="1"/>
</dbReference>
<sequence>MTGDSPRTETPPDRRETLIEAAAALIAERGIAAVRTRDVTARAGVGVGLLNHYFTWSELRAAALERVLEAAEGAVLGQAAGDPPARRDAVLRAAFDPGHEALLQVWIEAEDLARGDPALADVLARAMAELRAGLAALIAEGVARGDWACPDPEGAALRLIALHDGLVGFLLTGVPPLDRGAATAHLARAFALECPGG</sequence>
<dbReference type="InterPro" id="IPR009057">
    <property type="entry name" value="Homeodomain-like_sf"/>
</dbReference>
<feature type="domain" description="HTH tetR-type" evidence="6">
    <location>
        <begin position="12"/>
        <end position="72"/>
    </location>
</feature>
<evidence type="ECO:0000313" key="8">
    <source>
        <dbReference type="Proteomes" id="UP000526408"/>
    </source>
</evidence>
<evidence type="ECO:0000313" key="7">
    <source>
        <dbReference type="EMBL" id="NKX43852.1"/>
    </source>
</evidence>
<dbReference type="Pfam" id="PF13977">
    <property type="entry name" value="TetR_C_6"/>
    <property type="match status" value="1"/>
</dbReference>
<accession>A0A7X6GZ90</accession>
<dbReference type="EMBL" id="JAAZQQ010000001">
    <property type="protein sequence ID" value="NKX43852.1"/>
    <property type="molecule type" value="Genomic_DNA"/>
</dbReference>
<dbReference type="InterPro" id="IPR039538">
    <property type="entry name" value="BetI_C"/>
</dbReference>
<dbReference type="PANTHER" id="PTHR30055:SF228">
    <property type="entry name" value="TRANSCRIPTIONAL REGULATOR-RELATED"/>
    <property type="match status" value="1"/>
</dbReference>
<evidence type="ECO:0000259" key="6">
    <source>
        <dbReference type="PROSITE" id="PS50977"/>
    </source>
</evidence>
<dbReference type="RefSeq" id="WP_168622193.1">
    <property type="nucleotide sequence ID" value="NZ_JAAZQQ010000001.1"/>
</dbReference>
<keyword evidence="2" id="KW-0805">Transcription regulation</keyword>
<keyword evidence="4" id="KW-0804">Transcription</keyword>
<comment type="caution">
    <text evidence="7">The sequence shown here is derived from an EMBL/GenBank/DDBJ whole genome shotgun (WGS) entry which is preliminary data.</text>
</comment>
<dbReference type="Gene3D" id="1.10.357.10">
    <property type="entry name" value="Tetracycline Repressor, domain 2"/>
    <property type="match status" value="1"/>
</dbReference>
<evidence type="ECO:0000256" key="5">
    <source>
        <dbReference type="PROSITE-ProRule" id="PRU00335"/>
    </source>
</evidence>
<evidence type="ECO:0000256" key="3">
    <source>
        <dbReference type="ARBA" id="ARBA00023125"/>
    </source>
</evidence>
<protein>
    <submittedName>
        <fullName evidence="7">TetR family transcriptional regulator</fullName>
    </submittedName>
</protein>
<dbReference type="InterPro" id="IPR050109">
    <property type="entry name" value="HTH-type_TetR-like_transc_reg"/>
</dbReference>
<dbReference type="Pfam" id="PF00440">
    <property type="entry name" value="TetR_N"/>
    <property type="match status" value="1"/>
</dbReference>
<keyword evidence="1" id="KW-0678">Repressor</keyword>
<feature type="DNA-binding region" description="H-T-H motif" evidence="5">
    <location>
        <begin position="35"/>
        <end position="54"/>
    </location>
</feature>
<evidence type="ECO:0000256" key="1">
    <source>
        <dbReference type="ARBA" id="ARBA00022491"/>
    </source>
</evidence>